<evidence type="ECO:0000256" key="1">
    <source>
        <dbReference type="SAM" id="MobiDB-lite"/>
    </source>
</evidence>
<comment type="caution">
    <text evidence="2">The sequence shown here is derived from an EMBL/GenBank/DDBJ whole genome shotgun (WGS) entry which is preliminary data.</text>
</comment>
<gene>
    <name evidence="2" type="ORF">HDA43_004602</name>
</gene>
<evidence type="ECO:0000313" key="2">
    <source>
        <dbReference type="EMBL" id="NYF42401.1"/>
    </source>
</evidence>
<accession>A0A852V7Q1</accession>
<name>A0A852V7Q1_9ACTN</name>
<feature type="region of interest" description="Disordered" evidence="1">
    <location>
        <begin position="51"/>
        <end position="70"/>
    </location>
</feature>
<protein>
    <submittedName>
        <fullName evidence="2">Uncharacterized protein</fullName>
    </submittedName>
</protein>
<keyword evidence="3" id="KW-1185">Reference proteome</keyword>
<organism evidence="2 3">
    <name type="scientific">Streptosporangium sandarakinum</name>
    <dbReference type="NCBI Taxonomy" id="1260955"/>
    <lineage>
        <taxon>Bacteria</taxon>
        <taxon>Bacillati</taxon>
        <taxon>Actinomycetota</taxon>
        <taxon>Actinomycetes</taxon>
        <taxon>Streptosporangiales</taxon>
        <taxon>Streptosporangiaceae</taxon>
        <taxon>Streptosporangium</taxon>
    </lineage>
</organism>
<dbReference type="EMBL" id="JACCCO010000002">
    <property type="protein sequence ID" value="NYF42401.1"/>
    <property type="molecule type" value="Genomic_DNA"/>
</dbReference>
<dbReference type="AlphaFoldDB" id="A0A852V7Q1"/>
<sequence length="186" mass="19898">MSENAISIARVFDGVEPGSGRPFFDPGHPRAEDPAERERLAAYLDGGRVIAHEPGRDPDRVDSSRGETVPRDVRTDGRWVWTDAVTYYLREHGLLPDPGLCGHAAAHGYRCPEVGDAEADRALRALGPSSVPLLTVVPDDAGAGAPESIVLETSAGSLSVSPDITPEEFAILDEMRRATAERDGDS</sequence>
<proteinExistence type="predicted"/>
<evidence type="ECO:0000313" key="3">
    <source>
        <dbReference type="Proteomes" id="UP000576393"/>
    </source>
</evidence>
<dbReference type="RefSeq" id="WP_179824973.1">
    <property type="nucleotide sequence ID" value="NZ_JACCCO010000002.1"/>
</dbReference>
<reference evidence="2 3" key="1">
    <citation type="submission" date="2020-07" db="EMBL/GenBank/DDBJ databases">
        <title>Sequencing the genomes of 1000 actinobacteria strains.</title>
        <authorList>
            <person name="Klenk H.-P."/>
        </authorList>
    </citation>
    <scope>NUCLEOTIDE SEQUENCE [LARGE SCALE GENOMIC DNA]</scope>
    <source>
        <strain evidence="2 3">DSM 45763</strain>
    </source>
</reference>
<dbReference type="Proteomes" id="UP000576393">
    <property type="component" value="Unassembled WGS sequence"/>
</dbReference>